<organism evidence="2 3">
    <name type="scientific">Parnassius apollo</name>
    <name type="common">Apollo butterfly</name>
    <name type="synonym">Papilio apollo</name>
    <dbReference type="NCBI Taxonomy" id="110799"/>
    <lineage>
        <taxon>Eukaryota</taxon>
        <taxon>Metazoa</taxon>
        <taxon>Ecdysozoa</taxon>
        <taxon>Arthropoda</taxon>
        <taxon>Hexapoda</taxon>
        <taxon>Insecta</taxon>
        <taxon>Pterygota</taxon>
        <taxon>Neoptera</taxon>
        <taxon>Endopterygota</taxon>
        <taxon>Lepidoptera</taxon>
        <taxon>Glossata</taxon>
        <taxon>Ditrysia</taxon>
        <taxon>Papilionoidea</taxon>
        <taxon>Papilionidae</taxon>
        <taxon>Parnassiinae</taxon>
        <taxon>Parnassini</taxon>
        <taxon>Parnassius</taxon>
        <taxon>Parnassius</taxon>
    </lineage>
</organism>
<evidence type="ECO:0000313" key="3">
    <source>
        <dbReference type="Proteomes" id="UP000691718"/>
    </source>
</evidence>
<feature type="compositionally biased region" description="Basic and acidic residues" evidence="1">
    <location>
        <begin position="419"/>
        <end position="433"/>
    </location>
</feature>
<dbReference type="PANTHER" id="PTHR10773">
    <property type="entry name" value="DNA-DIRECTED RNA POLYMERASES I, II, AND III SUBUNIT RPABC2"/>
    <property type="match status" value="1"/>
</dbReference>
<comment type="caution">
    <text evidence="2">The sequence shown here is derived from an EMBL/GenBank/DDBJ whole genome shotgun (WGS) entry which is preliminary data.</text>
</comment>
<reference evidence="2" key="1">
    <citation type="submission" date="2021-04" db="EMBL/GenBank/DDBJ databases">
        <authorList>
            <person name="Tunstrom K."/>
        </authorList>
    </citation>
    <scope>NUCLEOTIDE SEQUENCE</scope>
</reference>
<feature type="compositionally biased region" description="Polar residues" evidence="1">
    <location>
        <begin position="48"/>
        <end position="63"/>
    </location>
</feature>
<dbReference type="EMBL" id="CAJQZP010000987">
    <property type="protein sequence ID" value="CAG5007232.1"/>
    <property type="molecule type" value="Genomic_DNA"/>
</dbReference>
<feature type="compositionally biased region" description="Basic residues" evidence="1">
    <location>
        <begin position="120"/>
        <end position="131"/>
    </location>
</feature>
<proteinExistence type="predicted"/>
<evidence type="ECO:0000313" key="2">
    <source>
        <dbReference type="EMBL" id="CAG5007232.1"/>
    </source>
</evidence>
<dbReference type="Proteomes" id="UP000691718">
    <property type="component" value="Unassembled WGS sequence"/>
</dbReference>
<evidence type="ECO:0000256" key="1">
    <source>
        <dbReference type="SAM" id="MobiDB-lite"/>
    </source>
</evidence>
<feature type="region of interest" description="Disordered" evidence="1">
    <location>
        <begin position="107"/>
        <end position="131"/>
    </location>
</feature>
<sequence>MKTNEYQLTSQDKSPCSVYSRSVTPVHSQSEIQINSENFYVHNRDSTSKLSDTPTPSEYNSFSPPRPLSELDQNISLINSGRPSSMSLISNCQSSISNTSDASSAVEASSECSTPSSLNGRKRRQFSIDRSKKRRLRNKDKWIDTRRKLLLNSGKQHQSRNGKLQPAKHLKPACIICKFNCSVKISHEDRKLIFDRFLDLCDHEKQWVFIGKYTKRCMKRRITTENDSKRQHSVNYTLPINLKETSPRTVKVCKTMFKNTLSVNNQFIQVALDKYDKSTGNCEKDFRGRHNNKNKQKRCVFPTSNVRVAGADAARRKLKLQTELATILNSCAKGTTKSSDKWIKCWQDAHAHDSDVKSKAAKIRRAQQQTGGGPGPAPLSAMEESLMAFIGHEAVEGLAVADTLEIPEGDAEVEAGGDEDVHNPVVDDRKTTKKQDRLEECLEVQAAAMNTLSQSMNNLAAAIINFAAALKSMANKSDE</sequence>
<dbReference type="OrthoDB" id="6136790at2759"/>
<feature type="region of interest" description="Disordered" evidence="1">
    <location>
        <begin position="45"/>
        <end position="70"/>
    </location>
</feature>
<keyword evidence="3" id="KW-1185">Reference proteome</keyword>
<feature type="region of interest" description="Disordered" evidence="1">
    <location>
        <begin position="356"/>
        <end position="378"/>
    </location>
</feature>
<protein>
    <submittedName>
        <fullName evidence="2">(apollo) hypothetical protein</fullName>
    </submittedName>
</protein>
<name>A0A8S3X9X9_PARAO</name>
<dbReference type="AlphaFoldDB" id="A0A8S3X9X9"/>
<accession>A0A8S3X9X9</accession>
<feature type="region of interest" description="Disordered" evidence="1">
    <location>
        <begin position="414"/>
        <end position="433"/>
    </location>
</feature>
<dbReference type="PANTHER" id="PTHR10773:SF19">
    <property type="match status" value="1"/>
</dbReference>
<gene>
    <name evidence="2" type="ORF">PAPOLLO_LOCUS14890</name>
</gene>